<protein>
    <recommendedName>
        <fullName evidence="4">Cytochrome bc1 complex Rieske iron-sulfur subunit</fullName>
    </recommendedName>
    <alternativeName>
        <fullName evidence="18">Cytochrome bc1 reductase complex subunit QcrA</fullName>
    </alternativeName>
    <alternativeName>
        <fullName evidence="19">Rieske iron-sulfur protein</fullName>
    </alternativeName>
</protein>
<evidence type="ECO:0000256" key="17">
    <source>
        <dbReference type="ARBA" id="ARBA00023157"/>
    </source>
</evidence>
<dbReference type="PROSITE" id="PS51296">
    <property type="entry name" value="RIESKE"/>
    <property type="match status" value="1"/>
</dbReference>
<evidence type="ECO:0000256" key="18">
    <source>
        <dbReference type="ARBA" id="ARBA00029586"/>
    </source>
</evidence>
<keyword evidence="15" id="KW-0411">Iron-sulfur</keyword>
<feature type="transmembrane region" description="Helical" evidence="21">
    <location>
        <begin position="79"/>
        <end position="100"/>
    </location>
</feature>
<comment type="similarity">
    <text evidence="3">Belongs to the Rieske iron-sulfur protein family.</text>
</comment>
<dbReference type="InterPro" id="IPR036922">
    <property type="entry name" value="Rieske_2Fe-2S_sf"/>
</dbReference>
<evidence type="ECO:0000256" key="16">
    <source>
        <dbReference type="ARBA" id="ARBA00023136"/>
    </source>
</evidence>
<keyword evidence="10" id="KW-0479">Metal-binding</keyword>
<keyword evidence="9" id="KW-0001">2Fe-2S</keyword>
<keyword evidence="14" id="KW-0408">Iron</keyword>
<evidence type="ECO:0000256" key="12">
    <source>
        <dbReference type="ARBA" id="ARBA00022989"/>
    </source>
</evidence>
<dbReference type="Pfam" id="PF19297">
    <property type="entry name" value="QcrA_N"/>
    <property type="match status" value="1"/>
</dbReference>
<dbReference type="Pfam" id="PF00355">
    <property type="entry name" value="Rieske"/>
    <property type="match status" value="1"/>
</dbReference>
<evidence type="ECO:0000256" key="13">
    <source>
        <dbReference type="ARBA" id="ARBA00023002"/>
    </source>
</evidence>
<feature type="compositionally biased region" description="Gly residues" evidence="20">
    <location>
        <begin position="21"/>
        <end position="37"/>
    </location>
</feature>
<feature type="transmembrane region" description="Helical" evidence="21">
    <location>
        <begin position="120"/>
        <end position="141"/>
    </location>
</feature>
<keyword evidence="24" id="KW-1185">Reference proteome</keyword>
<keyword evidence="7" id="KW-0679">Respiratory chain</keyword>
<evidence type="ECO:0000256" key="6">
    <source>
        <dbReference type="ARBA" id="ARBA00022475"/>
    </source>
</evidence>
<dbReference type="InterPro" id="IPR014349">
    <property type="entry name" value="Rieske_Fe-S_prot"/>
</dbReference>
<evidence type="ECO:0000256" key="2">
    <source>
        <dbReference type="ARBA" id="ARBA00004651"/>
    </source>
</evidence>
<dbReference type="EMBL" id="JAVLVT010000001">
    <property type="protein sequence ID" value="MDS1268689.1"/>
    <property type="molecule type" value="Genomic_DNA"/>
</dbReference>
<keyword evidence="5" id="KW-0813">Transport</keyword>
<gene>
    <name evidence="23" type="ORF">RIF23_00100</name>
</gene>
<evidence type="ECO:0000313" key="24">
    <source>
        <dbReference type="Proteomes" id="UP001250214"/>
    </source>
</evidence>
<evidence type="ECO:0000256" key="20">
    <source>
        <dbReference type="SAM" id="MobiDB-lite"/>
    </source>
</evidence>
<evidence type="ECO:0000256" key="19">
    <source>
        <dbReference type="ARBA" id="ARBA00032409"/>
    </source>
</evidence>
<dbReference type="Gene3D" id="2.102.10.10">
    <property type="entry name" value="Rieske [2Fe-2S] iron-sulphur domain"/>
    <property type="match status" value="1"/>
</dbReference>
<keyword evidence="16 21" id="KW-0472">Membrane</keyword>
<dbReference type="InterPro" id="IPR045603">
    <property type="entry name" value="QcrA_N"/>
</dbReference>
<dbReference type="Proteomes" id="UP001250214">
    <property type="component" value="Unassembled WGS sequence"/>
</dbReference>
<evidence type="ECO:0000256" key="5">
    <source>
        <dbReference type="ARBA" id="ARBA00022448"/>
    </source>
</evidence>
<keyword evidence="17" id="KW-1015">Disulfide bond</keyword>
<dbReference type="PANTHER" id="PTHR10134">
    <property type="entry name" value="CYTOCHROME B-C1 COMPLEX SUBUNIT RIESKE, MITOCHONDRIAL"/>
    <property type="match status" value="1"/>
</dbReference>
<evidence type="ECO:0000256" key="14">
    <source>
        <dbReference type="ARBA" id="ARBA00023004"/>
    </source>
</evidence>
<evidence type="ECO:0000256" key="3">
    <source>
        <dbReference type="ARBA" id="ARBA00010651"/>
    </source>
</evidence>
<reference evidence="24" key="1">
    <citation type="submission" date="2023-07" db="EMBL/GenBank/DDBJ databases">
        <title>Novel species in the genus Lipingzhangella isolated from Sambhar Salt Lake.</title>
        <authorList>
            <person name="Jiya N."/>
            <person name="Kajale S."/>
            <person name="Sharma A."/>
        </authorList>
    </citation>
    <scope>NUCLEOTIDE SEQUENCE [LARGE SCALE GENOMIC DNA]</scope>
    <source>
        <strain evidence="24">LS1_29</strain>
    </source>
</reference>
<evidence type="ECO:0000259" key="22">
    <source>
        <dbReference type="PROSITE" id="PS51296"/>
    </source>
</evidence>
<sequence length="389" mass="41962">MTENPQAPNSGPDPAANEASGTGGERVIGTPTGGTAGPTGMTADAPQESTPSSAHEGPYPPEETHLRTEEEQRRGERIAALWFVIAFLAGVGFIVSYFLFPPGPDGPAVGDPSTGQIANIAMGGTLTVALFAIGAGMTVWVRRVIPHYEVASPYDELPSDEQEKSSFGEFFMRGANESGFTRRPLMRRTLFAAMLPLGVAPIVLLRDTGPLPGDILKQTMWEDGMHMVVEGTSRRIRAEDLATPGGMITALPENPEDPEHPVSLNDQSKTVIILIKMRPDDFDSEMTEEQLGWTHNGIIAYSKICTHVGCPAALYEPTTHRILCPCHQSTFDAANAAKVVFGPAHRPLPILPIRVDDEGYLVAAGDFSSPVGPTFWDAERDNYLAERED</sequence>
<dbReference type="InterPro" id="IPR017941">
    <property type="entry name" value="Rieske_2Fe-2S"/>
</dbReference>
<evidence type="ECO:0000256" key="7">
    <source>
        <dbReference type="ARBA" id="ARBA00022660"/>
    </source>
</evidence>
<organism evidence="23 24">
    <name type="scientific">Lipingzhangella rawalii</name>
    <dbReference type="NCBI Taxonomy" id="2055835"/>
    <lineage>
        <taxon>Bacteria</taxon>
        <taxon>Bacillati</taxon>
        <taxon>Actinomycetota</taxon>
        <taxon>Actinomycetes</taxon>
        <taxon>Streptosporangiales</taxon>
        <taxon>Nocardiopsidaceae</taxon>
        <taxon>Lipingzhangella</taxon>
    </lineage>
</organism>
<evidence type="ECO:0000256" key="10">
    <source>
        <dbReference type="ARBA" id="ARBA00022723"/>
    </source>
</evidence>
<comment type="function">
    <text evidence="1">Iron-sulfur subunit of the cytochrome bc1 complex, an essential component of the respiratory electron transport chain required for ATP synthesis. The bc1 complex catalyzes the oxidation of menaquinol and the reduction of cytochrome c in the respiratory chain. The bc1 complex operates through a Q-cycle mechanism that couples electron transfer to generation of the proton gradient that drives ATP synthesis.</text>
</comment>
<feature type="compositionally biased region" description="Basic and acidic residues" evidence="20">
    <location>
        <begin position="62"/>
        <end position="72"/>
    </location>
</feature>
<feature type="region of interest" description="Disordered" evidence="20">
    <location>
        <begin position="1"/>
        <end position="72"/>
    </location>
</feature>
<keyword evidence="8 21" id="KW-0812">Transmembrane</keyword>
<keyword evidence="12 21" id="KW-1133">Transmembrane helix</keyword>
<feature type="domain" description="Rieske" evidence="22">
    <location>
        <begin position="269"/>
        <end position="362"/>
    </location>
</feature>
<feature type="transmembrane region" description="Helical" evidence="21">
    <location>
        <begin position="189"/>
        <end position="205"/>
    </location>
</feature>
<accession>A0ABU2H1G5</accession>
<evidence type="ECO:0000256" key="8">
    <source>
        <dbReference type="ARBA" id="ARBA00022692"/>
    </source>
</evidence>
<proteinExistence type="inferred from homology"/>
<evidence type="ECO:0000256" key="11">
    <source>
        <dbReference type="ARBA" id="ARBA00022982"/>
    </source>
</evidence>
<dbReference type="RefSeq" id="WP_310910212.1">
    <property type="nucleotide sequence ID" value="NZ_JAVLVT010000001.1"/>
</dbReference>
<evidence type="ECO:0000256" key="21">
    <source>
        <dbReference type="SAM" id="Phobius"/>
    </source>
</evidence>
<keyword evidence="11" id="KW-0249">Electron transport</keyword>
<evidence type="ECO:0000256" key="4">
    <source>
        <dbReference type="ARBA" id="ARBA00015816"/>
    </source>
</evidence>
<dbReference type="SUPFAM" id="SSF50022">
    <property type="entry name" value="ISP domain"/>
    <property type="match status" value="1"/>
</dbReference>
<evidence type="ECO:0000256" key="15">
    <source>
        <dbReference type="ARBA" id="ARBA00023014"/>
    </source>
</evidence>
<comment type="subcellular location">
    <subcellularLocation>
        <location evidence="2">Cell membrane</location>
        <topology evidence="2">Multi-pass membrane protein</topology>
    </subcellularLocation>
</comment>
<evidence type="ECO:0000256" key="1">
    <source>
        <dbReference type="ARBA" id="ARBA00002494"/>
    </source>
</evidence>
<evidence type="ECO:0000256" key="9">
    <source>
        <dbReference type="ARBA" id="ARBA00022714"/>
    </source>
</evidence>
<evidence type="ECO:0000313" key="23">
    <source>
        <dbReference type="EMBL" id="MDS1268689.1"/>
    </source>
</evidence>
<keyword evidence="6" id="KW-1003">Cell membrane</keyword>
<name>A0ABU2H1G5_9ACTN</name>
<comment type="caution">
    <text evidence="23">The sequence shown here is derived from an EMBL/GenBank/DDBJ whole genome shotgun (WGS) entry which is preliminary data.</text>
</comment>
<keyword evidence="13" id="KW-0560">Oxidoreductase</keyword>
<dbReference type="CDD" id="cd03467">
    <property type="entry name" value="Rieske"/>
    <property type="match status" value="1"/>
</dbReference>